<evidence type="ECO:0000313" key="1">
    <source>
        <dbReference type="EMBL" id="SEW13868.1"/>
    </source>
</evidence>
<dbReference type="AlphaFoldDB" id="A0A1I0PHL3"/>
<dbReference type="EMBL" id="FOJA01000001">
    <property type="protein sequence ID" value="SEW13868.1"/>
    <property type="molecule type" value="Genomic_DNA"/>
</dbReference>
<sequence>MSDYDAYLAGDRTDHVALYLSDSFVSDVDQLADRADAEQTSDGVVLVVDGDAGRSVFQKLTGMEAMEFGSTAMQTPGHVDGDLVTGECPNAADGPGEDHDVEFVFSFAEEQNEEVGGLYEEGDVVHAYAYCSCGTAYSDKWLAGERE</sequence>
<accession>A0A1I0PHL3</accession>
<dbReference type="InterPro" id="IPR043830">
    <property type="entry name" value="DUF5807"/>
</dbReference>
<dbReference type="OrthoDB" id="300179at2157"/>
<name>A0A1I0PHL3_9EURY</name>
<dbReference type="STRING" id="355548.SAMN04487945_1697"/>
<dbReference type="Proteomes" id="UP000198518">
    <property type="component" value="Unassembled WGS sequence"/>
</dbReference>
<proteinExistence type="predicted"/>
<evidence type="ECO:0000313" key="2">
    <source>
        <dbReference type="Proteomes" id="UP000198518"/>
    </source>
</evidence>
<protein>
    <submittedName>
        <fullName evidence="1">Uncharacterized protein</fullName>
    </submittedName>
</protein>
<dbReference type="Pfam" id="PF19123">
    <property type="entry name" value="DUF5807"/>
    <property type="match status" value="1"/>
</dbReference>
<dbReference type="RefSeq" id="WP_089668887.1">
    <property type="nucleotide sequence ID" value="NZ_FOJA01000001.1"/>
</dbReference>
<organism evidence="1 2">
    <name type="scientific">Halobacterium jilantaiense</name>
    <dbReference type="NCBI Taxonomy" id="355548"/>
    <lineage>
        <taxon>Archaea</taxon>
        <taxon>Methanobacteriati</taxon>
        <taxon>Methanobacteriota</taxon>
        <taxon>Stenosarchaea group</taxon>
        <taxon>Halobacteria</taxon>
        <taxon>Halobacteriales</taxon>
        <taxon>Halobacteriaceae</taxon>
        <taxon>Halobacterium</taxon>
    </lineage>
</organism>
<gene>
    <name evidence="1" type="ORF">SAMN04487945_1697</name>
</gene>
<keyword evidence="2" id="KW-1185">Reference proteome</keyword>
<reference evidence="1 2" key="1">
    <citation type="submission" date="2016-10" db="EMBL/GenBank/DDBJ databases">
        <authorList>
            <person name="de Groot N.N."/>
        </authorList>
    </citation>
    <scope>NUCLEOTIDE SEQUENCE [LARGE SCALE GENOMIC DNA]</scope>
    <source>
        <strain evidence="1 2">CGMCC 1.5337</strain>
    </source>
</reference>